<comment type="caution">
    <text evidence="2">The sequence shown here is derived from an EMBL/GenBank/DDBJ whole genome shotgun (WGS) entry which is preliminary data.</text>
</comment>
<reference evidence="2 3" key="1">
    <citation type="submission" date="2015-12" db="EMBL/GenBank/DDBJ databases">
        <title>The genome of Folsomia candida.</title>
        <authorList>
            <person name="Faddeeva A."/>
            <person name="Derks M.F."/>
            <person name="Anvar Y."/>
            <person name="Smit S."/>
            <person name="Van Straalen N."/>
            <person name="Roelofs D."/>
        </authorList>
    </citation>
    <scope>NUCLEOTIDE SEQUENCE [LARGE SCALE GENOMIC DNA]</scope>
    <source>
        <strain evidence="2 3">VU population</strain>
        <tissue evidence="2">Whole body</tissue>
    </source>
</reference>
<keyword evidence="3" id="KW-1185">Reference proteome</keyword>
<evidence type="ECO:0000313" key="3">
    <source>
        <dbReference type="Proteomes" id="UP000198287"/>
    </source>
</evidence>
<dbReference type="Proteomes" id="UP000198287">
    <property type="component" value="Unassembled WGS sequence"/>
</dbReference>
<keyword evidence="1" id="KW-0175">Coiled coil</keyword>
<evidence type="ECO:0000256" key="1">
    <source>
        <dbReference type="SAM" id="Coils"/>
    </source>
</evidence>
<dbReference type="EMBL" id="LNIX01000037">
    <property type="protein sequence ID" value="OXA39673.1"/>
    <property type="molecule type" value="Genomic_DNA"/>
</dbReference>
<name>A0A226D3B7_FOLCA</name>
<organism evidence="2 3">
    <name type="scientific">Folsomia candida</name>
    <name type="common">Springtail</name>
    <dbReference type="NCBI Taxonomy" id="158441"/>
    <lineage>
        <taxon>Eukaryota</taxon>
        <taxon>Metazoa</taxon>
        <taxon>Ecdysozoa</taxon>
        <taxon>Arthropoda</taxon>
        <taxon>Hexapoda</taxon>
        <taxon>Collembola</taxon>
        <taxon>Entomobryomorpha</taxon>
        <taxon>Isotomoidea</taxon>
        <taxon>Isotomidae</taxon>
        <taxon>Proisotominae</taxon>
        <taxon>Folsomia</taxon>
    </lineage>
</organism>
<dbReference type="OrthoDB" id="4159526at2759"/>
<proteinExistence type="predicted"/>
<accession>A0A226D3B7</accession>
<evidence type="ECO:0000313" key="2">
    <source>
        <dbReference type="EMBL" id="OXA39673.1"/>
    </source>
</evidence>
<sequence>MNHGLSKLSENIDQMQGRIGELEREVDLARSLKRIGGFNPPDPAEVQKEIDQLKQEIIDLQTKLNDIDKSQDQFKAQIQTLTDALNNVVASIASINLEIAQIEQDLEEYKIVNIVADIVNWPDEGTAYRYEMGSFKADKATVMSTIISLAYVDVVDKGDAYFVKILRFLSLLQDVNKLVGAQAFDLDYDFGNNEFNETAVLPKRCAPASGGLKYVGSTKANLLRGCFGIQRGSKLAFEWLMVQFHNDWDTEQLPSNDCYTIQSPQVLEDGDNWSLFGKTVLCRTP</sequence>
<gene>
    <name evidence="2" type="ORF">Fcan01_25480</name>
</gene>
<dbReference type="Gene3D" id="1.10.287.1490">
    <property type="match status" value="1"/>
</dbReference>
<feature type="coiled-coil region" evidence="1">
    <location>
        <begin position="5"/>
        <end position="112"/>
    </location>
</feature>
<protein>
    <submittedName>
        <fullName evidence="2">Uncharacterized protein</fullName>
    </submittedName>
</protein>
<dbReference type="AlphaFoldDB" id="A0A226D3B7"/>